<evidence type="ECO:0000313" key="2">
    <source>
        <dbReference type="EMBL" id="COW68397.1"/>
    </source>
</evidence>
<gene>
    <name evidence="2" type="ORF">ERS007703_04045</name>
</gene>
<dbReference type="EMBL" id="CSAE01000638">
    <property type="protein sequence ID" value="COW68397.1"/>
    <property type="molecule type" value="Genomic_DNA"/>
</dbReference>
<feature type="compositionally biased region" description="Basic and acidic residues" evidence="1">
    <location>
        <begin position="138"/>
        <end position="155"/>
    </location>
</feature>
<proteinExistence type="predicted"/>
<feature type="compositionally biased region" description="Polar residues" evidence="1">
    <location>
        <begin position="1"/>
        <end position="14"/>
    </location>
</feature>
<name>A0A0U0SBG5_MYCTX</name>
<evidence type="ECO:0000313" key="3">
    <source>
        <dbReference type="Proteomes" id="UP000038802"/>
    </source>
</evidence>
<evidence type="ECO:0000256" key="1">
    <source>
        <dbReference type="SAM" id="MobiDB-lite"/>
    </source>
</evidence>
<sequence length="155" mass="16661">MALSTAPPSVTPTHSARRRRQRCKYRSALSASEVSAAPAALRGVGVSTVSSVRPNRSVATMLVVRAPMWMPRVTKGSWFTSTGTRGRPIAPETARSARSRRRPASSSAMTWRFTVAMLSDVDPAITSRPTGPRKRTARKTDAAAESDRCSDGGMT</sequence>
<dbReference type="Proteomes" id="UP000038802">
    <property type="component" value="Unassembled WGS sequence"/>
</dbReference>
<feature type="region of interest" description="Disordered" evidence="1">
    <location>
        <begin position="76"/>
        <end position="109"/>
    </location>
</feature>
<accession>A0A0U0SBG5</accession>
<dbReference type="AlphaFoldDB" id="A0A0U0SBG5"/>
<feature type="region of interest" description="Disordered" evidence="1">
    <location>
        <begin position="122"/>
        <end position="155"/>
    </location>
</feature>
<organism evidence="2 3">
    <name type="scientific">Mycobacterium tuberculosis</name>
    <dbReference type="NCBI Taxonomy" id="1773"/>
    <lineage>
        <taxon>Bacteria</taxon>
        <taxon>Bacillati</taxon>
        <taxon>Actinomycetota</taxon>
        <taxon>Actinomycetes</taxon>
        <taxon>Mycobacteriales</taxon>
        <taxon>Mycobacteriaceae</taxon>
        <taxon>Mycobacterium</taxon>
        <taxon>Mycobacterium tuberculosis complex</taxon>
    </lineage>
</organism>
<reference evidence="3" key="1">
    <citation type="submission" date="2015-03" db="EMBL/GenBank/DDBJ databases">
        <authorList>
            <consortium name="Pathogen Informatics"/>
        </authorList>
    </citation>
    <scope>NUCLEOTIDE SEQUENCE [LARGE SCALE GENOMIC DNA]</scope>
    <source>
        <strain evidence="3">K00500041</strain>
    </source>
</reference>
<feature type="region of interest" description="Disordered" evidence="1">
    <location>
        <begin position="1"/>
        <end position="21"/>
    </location>
</feature>
<protein>
    <submittedName>
        <fullName evidence="2">Uncharacterized protein</fullName>
    </submittedName>
</protein>